<evidence type="ECO:0000313" key="4">
    <source>
        <dbReference type="EMBL" id="MFL0252690.1"/>
    </source>
</evidence>
<reference evidence="4 5" key="1">
    <citation type="submission" date="2024-11" db="EMBL/GenBank/DDBJ databases">
        <authorList>
            <person name="Heng Y.C."/>
            <person name="Lim A.C.H."/>
            <person name="Lee J.K.Y."/>
            <person name="Kittelmann S."/>
        </authorList>
    </citation>
    <scope>NUCLEOTIDE SEQUENCE [LARGE SCALE GENOMIC DNA]</scope>
    <source>
        <strain evidence="4 5">WILCCON 0114</strain>
    </source>
</reference>
<dbReference type="PANTHER" id="PTHR22550:SF5">
    <property type="entry name" value="LEUCINE ZIPPER PROTEIN 4"/>
    <property type="match status" value="1"/>
</dbReference>
<dbReference type="EMBL" id="JBJIAA010000019">
    <property type="protein sequence ID" value="MFL0252690.1"/>
    <property type="molecule type" value="Genomic_DNA"/>
</dbReference>
<dbReference type="InterPro" id="IPR050768">
    <property type="entry name" value="UPF0353/GerABKA_families"/>
</dbReference>
<proteinExistence type="inferred from homology"/>
<organism evidence="4 5">
    <name type="scientific">Clostridium neuense</name>
    <dbReference type="NCBI Taxonomy" id="1728934"/>
    <lineage>
        <taxon>Bacteria</taxon>
        <taxon>Bacillati</taxon>
        <taxon>Bacillota</taxon>
        <taxon>Clostridia</taxon>
        <taxon>Eubacteriales</taxon>
        <taxon>Clostridiaceae</taxon>
        <taxon>Clostridium</taxon>
    </lineage>
</organism>
<feature type="transmembrane region" description="Helical" evidence="3">
    <location>
        <begin position="280"/>
        <end position="305"/>
    </location>
</feature>
<dbReference type="PANTHER" id="PTHR22550">
    <property type="entry name" value="SPORE GERMINATION PROTEIN"/>
    <property type="match status" value="1"/>
</dbReference>
<evidence type="ECO:0000256" key="3">
    <source>
        <dbReference type="SAM" id="Phobius"/>
    </source>
</evidence>
<keyword evidence="3" id="KW-0812">Transmembrane</keyword>
<name>A0ABW8TKW5_9CLOT</name>
<dbReference type="Pfam" id="PF03323">
    <property type="entry name" value="GerA"/>
    <property type="match status" value="1"/>
</dbReference>
<gene>
    <name evidence="4" type="ORF">ACJDT4_19940</name>
</gene>
<feature type="transmembrane region" description="Helical" evidence="3">
    <location>
        <begin position="378"/>
        <end position="399"/>
    </location>
</feature>
<dbReference type="Proteomes" id="UP001623592">
    <property type="component" value="Unassembled WGS sequence"/>
</dbReference>
<protein>
    <submittedName>
        <fullName evidence="4">Spore germination protein</fullName>
    </submittedName>
</protein>
<keyword evidence="5" id="KW-1185">Reference proteome</keyword>
<keyword evidence="2 3" id="KW-0472">Membrane</keyword>
<dbReference type="RefSeq" id="WP_406789347.1">
    <property type="nucleotide sequence ID" value="NZ_JBJIAA010000019.1"/>
</dbReference>
<feature type="transmembrane region" description="Helical" evidence="3">
    <location>
        <begin position="411"/>
        <end position="438"/>
    </location>
</feature>
<sequence length="489" mass="54728">MKNTNSVNISEVLKDNMKIIDERFKDCPDIIRKQVFLNDNTEGYFIYIEGLIDTDLIQRDFIKPICNMDYETVINRKRINSLPADNIQHYEDMEAVISDVLAGSTAFLLNGMGGAVCANIRKFEKRGIREPDIEKNVRGPHEGFVEALNVNISILRRKIKNTNLKFKPISVGSTTNQTVNIAYMDGIADPQLIKKLYDKISSIDFDGILGAGYIEQMIVDFPNSIFPQYQATERSDRAVAALLEGRLLVITEGTPVVLIVPVTLFSFFKALDDYTTHWVFGSLLGILRVISAIIAIYLPSAYIALTTFHYYMVPLNLLIPLAESRARVPFPPVMEAFIMEIVIEMLREAAIRLPTYIGASIGVVGGIIIGQAAVQAGIVSELLIIVVAITAIASFMTPVYDMGLTLRTIRFLVMIATAIFGVIGIATITVLLLANLVILESLEQPYFQPIIPFRPKDLKDTIIRVPFKFLKRRPTLTHPRDKKRGKNND</sequence>
<feature type="transmembrane region" description="Helical" evidence="3">
    <location>
        <begin position="247"/>
        <end position="268"/>
    </location>
</feature>
<evidence type="ECO:0000256" key="2">
    <source>
        <dbReference type="ARBA" id="ARBA00023136"/>
    </source>
</evidence>
<accession>A0ABW8TKW5</accession>
<dbReference type="PIRSF" id="PIRSF005690">
    <property type="entry name" value="GerBA"/>
    <property type="match status" value="1"/>
</dbReference>
<comment type="similarity">
    <text evidence="1">Belongs to the GerABKA family.</text>
</comment>
<evidence type="ECO:0000256" key="1">
    <source>
        <dbReference type="ARBA" id="ARBA00005278"/>
    </source>
</evidence>
<feature type="transmembrane region" description="Helical" evidence="3">
    <location>
        <begin position="353"/>
        <end position="372"/>
    </location>
</feature>
<evidence type="ECO:0000313" key="5">
    <source>
        <dbReference type="Proteomes" id="UP001623592"/>
    </source>
</evidence>
<keyword evidence="3" id="KW-1133">Transmembrane helix</keyword>
<dbReference type="InterPro" id="IPR004995">
    <property type="entry name" value="Spore_Ger"/>
</dbReference>
<comment type="caution">
    <text evidence="4">The sequence shown here is derived from an EMBL/GenBank/DDBJ whole genome shotgun (WGS) entry which is preliminary data.</text>
</comment>